<dbReference type="Pfam" id="PF12698">
    <property type="entry name" value="ABC2_membrane_3"/>
    <property type="match status" value="2"/>
</dbReference>
<dbReference type="EMBL" id="CP125942">
    <property type="protein sequence ID" value="XAO45924.1"/>
    <property type="molecule type" value="Genomic_DNA"/>
</dbReference>
<feature type="domain" description="ABC-2 type transporter transmembrane" evidence="9">
    <location>
        <begin position="384"/>
        <end position="540"/>
    </location>
</feature>
<feature type="transmembrane region" description="Helical" evidence="8">
    <location>
        <begin position="178"/>
        <end position="199"/>
    </location>
</feature>
<feature type="domain" description="ABC-2 type transporter transmembrane" evidence="9">
    <location>
        <begin position="46"/>
        <end position="346"/>
    </location>
</feature>
<evidence type="ECO:0000256" key="8">
    <source>
        <dbReference type="SAM" id="Phobius"/>
    </source>
</evidence>
<dbReference type="GO" id="GO:0140359">
    <property type="term" value="F:ABC-type transporter activity"/>
    <property type="evidence" value="ECO:0007669"/>
    <property type="project" value="InterPro"/>
</dbReference>
<evidence type="ECO:0000259" key="9">
    <source>
        <dbReference type="Pfam" id="PF12698"/>
    </source>
</evidence>
<feature type="transmembrane region" description="Helical" evidence="8">
    <location>
        <begin position="236"/>
        <end position="255"/>
    </location>
</feature>
<comment type="subcellular location">
    <subcellularLocation>
        <location evidence="1">Cell membrane</location>
        <topology evidence="1">Multi-pass membrane protein</topology>
    </subcellularLocation>
</comment>
<dbReference type="AlphaFoldDB" id="A0AAU6WDT1"/>
<keyword evidence="11" id="KW-1185">Reference proteome</keyword>
<proteinExistence type="inferred from homology"/>
<sequence length="753" mass="79650">MSTAPTEPQTPPPPRHKAKDKQQDLSPQELAAKRAKAEKIGRTAAVFVMPLMIVGMMIWGYLGAMHHQEAKNMPVAIYSSSASAASDFVEDLDTTNGEAVDPEIVDSSLEARNLVYDREVTAAVVLDANSATLYTASSAGVSSSGAISAILTPALAEAGFTVDAQDIAPLPENDPMGMGAMLLATAMVTAGYMPWSLAFSNSPELLKRRRALPLLAGWSILLAGLGVLIGGPILGVIPASSIIPVIGTLALGVFAVGSSQVLLTRIFGPLAAIPGMLLFMVLGQPASNMGMSVYALPKIYPFLHQFLPLPALGEAMRSVLYFNGDGAAKHILILVGGAVAALLLTTLIDKIRTKKGKSPTPTQINIASLHGGPRPQRKAWRYITLGAVPFTLIAIMLTAMLGAMQTPTPRHMPVAIVGSTTEQADQMAQSLEESMSGLFDFTTLQDADEAKQLVESQELTGAFVLPSATQPEATIYTAQASGNAASQVVKQVFTQIAQSQDMAVEYQELAALPDHDNMGTASMYVGMGWVMAGFMAIMVGSTAAPHLRPLKTLLPLLAVYSAFMSAVIYMIAGPLTHAVDGHFWELFGVGMLAIFAVSMLTTVFNRLIGMLCLLPTMLLVMFLGVPASNGALSIYMEPRMFTILHDILPMPAAVESVRSVLYFGGAGLGTHLITLSIWALVCLALTMVIDQLKPVMTESHPISAEELAALQGRALEAKANEAALGANQIAAEAQDLIDADTPQSIDEKQSITN</sequence>
<feature type="transmembrane region" description="Helical" evidence="8">
    <location>
        <begin position="43"/>
        <end position="62"/>
    </location>
</feature>
<dbReference type="InterPro" id="IPR013525">
    <property type="entry name" value="ABC2_TM"/>
</dbReference>
<feature type="transmembrane region" description="Helical" evidence="8">
    <location>
        <begin position="211"/>
        <end position="230"/>
    </location>
</feature>
<feature type="transmembrane region" description="Helical" evidence="8">
    <location>
        <begin position="262"/>
        <end position="282"/>
    </location>
</feature>
<protein>
    <submittedName>
        <fullName evidence="10">ABC transporter permease</fullName>
    </submittedName>
</protein>
<keyword evidence="6 8" id="KW-0472">Membrane</keyword>
<feature type="region of interest" description="Disordered" evidence="7">
    <location>
        <begin position="1"/>
        <end position="28"/>
    </location>
</feature>
<evidence type="ECO:0000256" key="5">
    <source>
        <dbReference type="ARBA" id="ARBA00022989"/>
    </source>
</evidence>
<dbReference type="PANTHER" id="PTHR43077:SF8">
    <property type="entry name" value="DOXORUBICIN RESISTANCE ABC TRANSPORTER PERMEASE PROTEIN DRRB"/>
    <property type="match status" value="1"/>
</dbReference>
<feature type="transmembrane region" description="Helical" evidence="8">
    <location>
        <begin position="583"/>
        <end position="604"/>
    </location>
</feature>
<feature type="transmembrane region" description="Helical" evidence="8">
    <location>
        <begin position="660"/>
        <end position="689"/>
    </location>
</feature>
<feature type="transmembrane region" description="Helical" evidence="8">
    <location>
        <begin position="552"/>
        <end position="571"/>
    </location>
</feature>
<comment type="similarity">
    <text evidence="2">Belongs to the ABC-2 integral membrane protein family.</text>
</comment>
<keyword evidence="3" id="KW-1003">Cell membrane</keyword>
<keyword evidence="5 8" id="KW-1133">Transmembrane helix</keyword>
<evidence type="ECO:0000313" key="10">
    <source>
        <dbReference type="EMBL" id="XAO45924.1"/>
    </source>
</evidence>
<evidence type="ECO:0000256" key="2">
    <source>
        <dbReference type="ARBA" id="ARBA00007783"/>
    </source>
</evidence>
<dbReference type="PANTHER" id="PTHR43077">
    <property type="entry name" value="TRANSPORT PERMEASE YVFS-RELATED"/>
    <property type="match status" value="1"/>
</dbReference>
<evidence type="ECO:0000256" key="7">
    <source>
        <dbReference type="SAM" id="MobiDB-lite"/>
    </source>
</evidence>
<dbReference type="InterPro" id="IPR051328">
    <property type="entry name" value="T7SS_ABC-Transporter"/>
</dbReference>
<evidence type="ECO:0000256" key="6">
    <source>
        <dbReference type="ARBA" id="ARBA00023136"/>
    </source>
</evidence>
<accession>A0AAU6WDT1</accession>
<dbReference type="GO" id="GO:0005886">
    <property type="term" value="C:plasma membrane"/>
    <property type="evidence" value="ECO:0007669"/>
    <property type="project" value="UniProtKB-SubCell"/>
</dbReference>
<reference evidence="10 11" key="1">
    <citation type="submission" date="2023-05" db="EMBL/GenBank/DDBJ databases">
        <title>Glutamicibacter sp. B1, complete genome.</title>
        <authorList>
            <person name="Long Y.H."/>
            <person name="Fang T."/>
            <person name="Li X.Y."/>
        </authorList>
    </citation>
    <scope>NUCLEOTIDE SEQUENCE [LARGE SCALE GENOMIC DNA]</scope>
    <source>
        <strain evidence="10 11">B1</strain>
    </source>
</reference>
<name>A0AAU6WDT1_9MICC</name>
<evidence type="ECO:0000256" key="3">
    <source>
        <dbReference type="ARBA" id="ARBA00022475"/>
    </source>
</evidence>
<feature type="transmembrane region" description="Helical" evidence="8">
    <location>
        <begin position="382"/>
        <end position="404"/>
    </location>
</feature>
<feature type="transmembrane region" description="Helical" evidence="8">
    <location>
        <begin position="611"/>
        <end position="636"/>
    </location>
</feature>
<feature type="transmembrane region" description="Helical" evidence="8">
    <location>
        <begin position="327"/>
        <end position="348"/>
    </location>
</feature>
<dbReference type="KEGG" id="gey:QMQ05_16585"/>
<dbReference type="RefSeq" id="WP_345471861.1">
    <property type="nucleotide sequence ID" value="NZ_CP125942.1"/>
</dbReference>
<gene>
    <name evidence="10" type="ORF">QMQ05_16585</name>
</gene>
<evidence type="ECO:0000256" key="4">
    <source>
        <dbReference type="ARBA" id="ARBA00022692"/>
    </source>
</evidence>
<organism evidence="10 11">
    <name type="scientific">Glutamicibacter ectropisis</name>
    <dbReference type="NCBI Taxonomy" id="3046593"/>
    <lineage>
        <taxon>Bacteria</taxon>
        <taxon>Bacillati</taxon>
        <taxon>Actinomycetota</taxon>
        <taxon>Actinomycetes</taxon>
        <taxon>Micrococcales</taxon>
        <taxon>Micrococcaceae</taxon>
        <taxon>Glutamicibacter</taxon>
    </lineage>
</organism>
<dbReference type="Proteomes" id="UP001486888">
    <property type="component" value="Chromosome"/>
</dbReference>
<evidence type="ECO:0000313" key="11">
    <source>
        <dbReference type="Proteomes" id="UP001486888"/>
    </source>
</evidence>
<feature type="transmembrane region" description="Helical" evidence="8">
    <location>
        <begin position="521"/>
        <end position="540"/>
    </location>
</feature>
<evidence type="ECO:0000256" key="1">
    <source>
        <dbReference type="ARBA" id="ARBA00004651"/>
    </source>
</evidence>
<keyword evidence="4 8" id="KW-0812">Transmembrane</keyword>